<feature type="transmembrane region" description="Helical" evidence="6">
    <location>
        <begin position="937"/>
        <end position="960"/>
    </location>
</feature>
<feature type="transmembrane region" description="Helical" evidence="6">
    <location>
        <begin position="1045"/>
        <end position="1067"/>
    </location>
</feature>
<dbReference type="PANTHER" id="PTHR45799:SF4">
    <property type="entry name" value="RETICULON-3"/>
    <property type="match status" value="1"/>
</dbReference>
<evidence type="ECO:0000256" key="5">
    <source>
        <dbReference type="ARBA" id="ARBA00023136"/>
    </source>
</evidence>
<dbReference type="Proteomes" id="UP000504640">
    <property type="component" value="Unplaced"/>
</dbReference>
<feature type="region of interest" description="Disordered" evidence="7">
    <location>
        <begin position="161"/>
        <end position="192"/>
    </location>
</feature>
<evidence type="ECO:0000259" key="8">
    <source>
        <dbReference type="PROSITE" id="PS50845"/>
    </source>
</evidence>
<evidence type="ECO:0000256" key="2">
    <source>
        <dbReference type="ARBA" id="ARBA00022692"/>
    </source>
</evidence>
<reference evidence="10" key="1">
    <citation type="submission" date="2025-08" db="UniProtKB">
        <authorList>
            <consortium name="RefSeq"/>
        </authorList>
    </citation>
    <scope>IDENTIFICATION</scope>
    <source>
        <tissue evidence="10">Blood</tissue>
    </source>
</reference>
<feature type="region of interest" description="Disordered" evidence="7">
    <location>
        <begin position="38"/>
        <end position="78"/>
    </location>
</feature>
<dbReference type="FunFam" id="1.20.5.2480:FF:000001">
    <property type="entry name" value="Reticulon"/>
    <property type="match status" value="1"/>
</dbReference>
<evidence type="ECO:0000256" key="3">
    <source>
        <dbReference type="ARBA" id="ARBA00022824"/>
    </source>
</evidence>
<dbReference type="GO" id="GO:0007420">
    <property type="term" value="P:brain development"/>
    <property type="evidence" value="ECO:0007669"/>
    <property type="project" value="TreeGrafter"/>
</dbReference>
<feature type="compositionally biased region" description="Low complexity" evidence="7">
    <location>
        <begin position="164"/>
        <end position="184"/>
    </location>
</feature>
<dbReference type="Pfam" id="PF02453">
    <property type="entry name" value="Reticulon"/>
    <property type="match status" value="1"/>
</dbReference>
<evidence type="ECO:0000313" key="9">
    <source>
        <dbReference type="Proteomes" id="UP000504640"/>
    </source>
</evidence>
<dbReference type="GeneID" id="116554849"/>
<dbReference type="GO" id="GO:0014069">
    <property type="term" value="C:postsynaptic density"/>
    <property type="evidence" value="ECO:0007669"/>
    <property type="project" value="TreeGrafter"/>
</dbReference>
<dbReference type="RefSeq" id="XP_032138931.1">
    <property type="nucleotide sequence ID" value="XM_032283040.1"/>
</dbReference>
<name>A0A6J3I8P2_SAPAP</name>
<accession>A0A6J3I8P2</accession>
<keyword evidence="3 6" id="KW-0256">Endoplasmic reticulum</keyword>
<organism evidence="9 10">
    <name type="scientific">Sapajus apella</name>
    <name type="common">Brown-capped capuchin</name>
    <name type="synonym">Cebus apella</name>
    <dbReference type="NCBI Taxonomy" id="9515"/>
    <lineage>
        <taxon>Eukaryota</taxon>
        <taxon>Metazoa</taxon>
        <taxon>Chordata</taxon>
        <taxon>Craniata</taxon>
        <taxon>Vertebrata</taxon>
        <taxon>Euteleostomi</taxon>
        <taxon>Mammalia</taxon>
        <taxon>Eutheria</taxon>
        <taxon>Euarchontoglires</taxon>
        <taxon>Primates</taxon>
        <taxon>Haplorrhini</taxon>
        <taxon>Platyrrhini</taxon>
        <taxon>Cebidae</taxon>
        <taxon>Cebinae</taxon>
        <taxon>Sapajus</taxon>
    </lineage>
</organism>
<dbReference type="Gene3D" id="1.20.5.2480">
    <property type="match status" value="1"/>
</dbReference>
<feature type="compositionally biased region" description="Basic and acidic residues" evidence="7">
    <location>
        <begin position="767"/>
        <end position="788"/>
    </location>
</feature>
<keyword evidence="4 6" id="KW-1133">Transmembrane helix</keyword>
<dbReference type="GO" id="GO:0043005">
    <property type="term" value="C:neuron projection"/>
    <property type="evidence" value="ECO:0007669"/>
    <property type="project" value="TreeGrafter"/>
</dbReference>
<keyword evidence="5 6" id="KW-0472">Membrane</keyword>
<evidence type="ECO:0000313" key="10">
    <source>
        <dbReference type="RefSeq" id="XP_032138931.1"/>
    </source>
</evidence>
<feature type="domain" description="Reticulon" evidence="8">
    <location>
        <begin position="917"/>
        <end position="1105"/>
    </location>
</feature>
<evidence type="ECO:0000256" key="4">
    <source>
        <dbReference type="ARBA" id="ARBA00022989"/>
    </source>
</evidence>
<comment type="subcellular location">
    <subcellularLocation>
        <location evidence="1 6">Endoplasmic reticulum membrane</location>
        <topology evidence="1 6">Multi-pass membrane protein</topology>
    </subcellularLocation>
</comment>
<dbReference type="GO" id="GO:0071787">
    <property type="term" value="P:endoplasmic reticulum tubular network formation"/>
    <property type="evidence" value="ECO:0007669"/>
    <property type="project" value="TreeGrafter"/>
</dbReference>
<evidence type="ECO:0000256" key="1">
    <source>
        <dbReference type="ARBA" id="ARBA00004477"/>
    </source>
</evidence>
<keyword evidence="2 6" id="KW-0812">Transmembrane</keyword>
<dbReference type="InterPro" id="IPR046964">
    <property type="entry name" value="RTN1-4"/>
</dbReference>
<feature type="transmembrane region" description="Helical" evidence="6">
    <location>
        <begin position="1017"/>
        <end position="1039"/>
    </location>
</feature>
<dbReference type="GO" id="GO:0005789">
    <property type="term" value="C:endoplasmic reticulum membrane"/>
    <property type="evidence" value="ECO:0007669"/>
    <property type="project" value="UniProtKB-SubCell"/>
</dbReference>
<gene>
    <name evidence="10" type="primary">RTN3</name>
</gene>
<feature type="region of interest" description="Disordered" evidence="7">
    <location>
        <begin position="767"/>
        <end position="799"/>
    </location>
</feature>
<dbReference type="PANTHER" id="PTHR45799">
    <property type="entry name" value="RETICULON-LIKE PROTEIN"/>
    <property type="match status" value="1"/>
</dbReference>
<protein>
    <recommendedName>
        <fullName evidence="6">Reticulon</fullName>
    </recommendedName>
</protein>
<dbReference type="CTD" id="10313"/>
<dbReference type="AlphaFoldDB" id="A0A6J3I8P2"/>
<dbReference type="GO" id="GO:1902430">
    <property type="term" value="P:negative regulation of amyloid-beta formation"/>
    <property type="evidence" value="ECO:0007669"/>
    <property type="project" value="UniProtKB-ARBA"/>
</dbReference>
<dbReference type="GO" id="GO:0030182">
    <property type="term" value="P:neuron differentiation"/>
    <property type="evidence" value="ECO:0007669"/>
    <property type="project" value="TreeGrafter"/>
</dbReference>
<evidence type="ECO:0000256" key="6">
    <source>
        <dbReference type="RuleBase" id="RU210713"/>
    </source>
</evidence>
<dbReference type="InterPro" id="IPR003388">
    <property type="entry name" value="Reticulon"/>
</dbReference>
<evidence type="ECO:0000256" key="7">
    <source>
        <dbReference type="SAM" id="MobiDB-lite"/>
    </source>
</evidence>
<sequence length="1105" mass="120324">MHNLPTLKHSHKEVGCNTTPLLLDSAAVVGAAWGLVTPLESGPKGRSSPRRARGAACEAPRETGFAPPSRQKRGETVPAPAPCTTARFGTHSGAFVRVRARAPALLLCSAESVSQSVGDCPRSRQSEGTWTSQLPEYFISPPLLPPRVSLHPSPALARVAMAEPSAATQSPSISSSSSGAEPSAPGGGGSPGGCPALGTKSCSSSCADSFVSSSSSQPVSLFSTSQASFPEHPAFLSKKIGGVEEQIDKETKNPNEVSSREAKTALDSDDRFTLLTAQKPPTEHSKVEGIYTYSLSPSKVSGDGVIEKDSPESPFEVIIDKAAFDKEFKDSYKENTDDFGSWSMHTDRESSEDISETNDKLFPLRNKEAGRYPMSALLSRQFSHTNAALEEVSRCVNDMHNFTNEILTWDLVPQVKQQTDKSCERITKTTGLVMSEYNSEIPVVNLKTNTDQKIPVCSVNGSTPITKSTDDWAEASLPQENAITGKPIADPLSSTKEVSIRGVQGNMQKQDDILAELPESTPEKCDSLGSGVATVKVVLSDDHLKDEMNWQSSALGEITEADSSGESDDTVIEDITAESSFENNKIQAEKPVFIRSNVVKTGEREIKEIPSCKREEETTKNFEELVSDSELHQDWPDILERSPAGEAACPKVPDMNISLDVKQSDKMSEVVPENPITTQNPKPPSTVSPNVFNETEFSLNVTTSAYLESLHGKNVKHVDDSSPEDLVAAFAETRQKGIVASEGNAFKAGSEKMTDFKTALPVEKVLHENEPGSSEIKDIGSKYSEQSKETNGSEPLGVFPTQGTPVAPLDLEQEQLTIKALKELGERQAEKSASAQHDTELPSEEVLKQTFTFAPESWPQRSCDILEHNVKNGSDLGISQKPTAIRETTRVDAVSSLSKTELVKKHVLARLLTNFSVHDLIFWRDVKKTGFVFGTTLIMLLSLAAFSVISVVSYLILALLSVTISFRVYKSVIQAVQKSEEGHPFKAYLDVDITLSSEAFHNYMNAAMVHINRALKLIIRLFLVEDLVDSLKLAVFMWLMTYVGAVFNGITLLILAELLIFSVPIVYEKYKTQIDHYVGIARDQTKSIVEKIQAKLPGIAKKKAE</sequence>
<proteinExistence type="predicted"/>
<keyword evidence="9" id="KW-1185">Reference proteome</keyword>
<dbReference type="PROSITE" id="PS50845">
    <property type="entry name" value="RETICULON"/>
    <property type="match status" value="1"/>
</dbReference>